<accession>A0A221JX74</accession>
<dbReference type="KEGG" id="spse:SULPSESMR1_00395"/>
<keyword evidence="4 5" id="KW-0472">Membrane</keyword>
<feature type="transmembrane region" description="Helical" evidence="5">
    <location>
        <begin position="32"/>
        <end position="51"/>
    </location>
</feature>
<dbReference type="EMBL" id="CP022415">
    <property type="protein sequence ID" value="ASM71230.1"/>
    <property type="molecule type" value="Genomic_DNA"/>
</dbReference>
<evidence type="ECO:0000313" key="7">
    <source>
        <dbReference type="EMBL" id="ASM71230.1"/>
    </source>
</evidence>
<evidence type="ECO:0000256" key="5">
    <source>
        <dbReference type="SAM" id="Phobius"/>
    </source>
</evidence>
<evidence type="ECO:0000313" key="8">
    <source>
        <dbReference type="Proteomes" id="UP000199754"/>
    </source>
</evidence>
<feature type="transmembrane region" description="Helical" evidence="5">
    <location>
        <begin position="156"/>
        <end position="177"/>
    </location>
</feature>
<protein>
    <submittedName>
        <fullName evidence="7">NnrU protein</fullName>
    </submittedName>
</protein>
<feature type="domain" description="NnrU" evidence="6">
    <location>
        <begin position="3"/>
        <end position="178"/>
    </location>
</feature>
<keyword evidence="3 5" id="KW-1133">Transmembrane helix</keyword>
<evidence type="ECO:0000256" key="1">
    <source>
        <dbReference type="ARBA" id="ARBA00004141"/>
    </source>
</evidence>
<evidence type="ECO:0000259" key="6">
    <source>
        <dbReference type="Pfam" id="PF07298"/>
    </source>
</evidence>
<proteinExistence type="predicted"/>
<sequence>MALLILGVLLWAAAHFFKRAMPAQRAALGNAGAGVIAGALVVSVLLMIFGYKAADGAFFWGRHPATTGINNLLMIVALYFVSPGPKKGAIFYKMRHPMLTGFALWAVAHLLVNGDTPSFVLFGGLLVWSLAEMFVINRAEPNWTAPPKGSIAKDGMFLVAALVLMGVIGAIHAWLGYNPFG</sequence>
<reference evidence="7 8" key="1">
    <citation type="submission" date="2017-07" db="EMBL/GenBank/DDBJ databases">
        <title>Genome Sequence of Sulfitobacter pseudonitzschiae Strain SMR1 Isolated from a culture of the Diatom Skeletonema marinoi.</title>
        <authorList>
            <person name="Topel M."/>
            <person name="Pinder M.I.M."/>
            <person name="Johansson O.N."/>
            <person name="Kourtchenko O."/>
            <person name="Godhe A."/>
            <person name="Clarke A.K."/>
        </authorList>
    </citation>
    <scope>NUCLEOTIDE SEQUENCE [LARGE SCALE GENOMIC DNA]</scope>
    <source>
        <strain evidence="7 8">SMR1</strain>
    </source>
</reference>
<gene>
    <name evidence="7" type="ORF">SULPSESMR1_00395</name>
</gene>
<keyword evidence="8" id="KW-1185">Reference proteome</keyword>
<dbReference type="GO" id="GO:0016020">
    <property type="term" value="C:membrane"/>
    <property type="evidence" value="ECO:0007669"/>
    <property type="project" value="UniProtKB-SubCell"/>
</dbReference>
<dbReference type="Pfam" id="PF07298">
    <property type="entry name" value="NnrU"/>
    <property type="match status" value="1"/>
</dbReference>
<keyword evidence="2 5" id="KW-0812">Transmembrane</keyword>
<evidence type="ECO:0000256" key="3">
    <source>
        <dbReference type="ARBA" id="ARBA00022989"/>
    </source>
</evidence>
<dbReference type="AlphaFoldDB" id="A0A221JX74"/>
<dbReference type="STRING" id="1402135.SAMN05444149_102435"/>
<dbReference type="Proteomes" id="UP000199754">
    <property type="component" value="Chromosome"/>
</dbReference>
<organism evidence="7 8">
    <name type="scientific">Pseudosulfitobacter pseudonitzschiae</name>
    <dbReference type="NCBI Taxonomy" id="1402135"/>
    <lineage>
        <taxon>Bacteria</taxon>
        <taxon>Pseudomonadati</taxon>
        <taxon>Pseudomonadota</taxon>
        <taxon>Alphaproteobacteria</taxon>
        <taxon>Rhodobacterales</taxon>
        <taxon>Roseobacteraceae</taxon>
        <taxon>Pseudosulfitobacter</taxon>
    </lineage>
</organism>
<name>A0A221JX74_9RHOB</name>
<evidence type="ECO:0000256" key="4">
    <source>
        <dbReference type="ARBA" id="ARBA00023136"/>
    </source>
</evidence>
<evidence type="ECO:0000256" key="2">
    <source>
        <dbReference type="ARBA" id="ARBA00022692"/>
    </source>
</evidence>
<dbReference type="RefSeq" id="WP_089419324.1">
    <property type="nucleotide sequence ID" value="NZ_CP022415.1"/>
</dbReference>
<feature type="transmembrane region" description="Helical" evidence="5">
    <location>
        <begin position="63"/>
        <end position="82"/>
    </location>
</feature>
<dbReference type="InterPro" id="IPR009915">
    <property type="entry name" value="NnrU_dom"/>
</dbReference>
<comment type="subcellular location">
    <subcellularLocation>
        <location evidence="1">Membrane</location>
        <topology evidence="1">Multi-pass membrane protein</topology>
    </subcellularLocation>
</comment>
<dbReference type="OrthoDB" id="5293641at2"/>